<reference evidence="2" key="1">
    <citation type="submission" date="2021-10" db="EMBL/GenBank/DDBJ databases">
        <authorList>
            <person name="Piombo E."/>
        </authorList>
    </citation>
    <scope>NUCLEOTIDE SEQUENCE</scope>
</reference>
<dbReference type="Proteomes" id="UP000775872">
    <property type="component" value="Unassembled WGS sequence"/>
</dbReference>
<proteinExistence type="predicted"/>
<evidence type="ECO:0000256" key="1">
    <source>
        <dbReference type="SAM" id="SignalP"/>
    </source>
</evidence>
<dbReference type="OrthoDB" id="5133296at2759"/>
<dbReference type="EMBL" id="CABFOC020000003">
    <property type="protein sequence ID" value="CAH0043430.1"/>
    <property type="molecule type" value="Genomic_DNA"/>
</dbReference>
<accession>A0A9N9W4Q3</accession>
<keyword evidence="1" id="KW-0732">Signal</keyword>
<sequence length="174" mass="19682">MRSIFNQIIGTCALIAGVAAAQSQQLIVKSDTAEWRAWVGQGHAIFVGDVWEPMETKANISIVDWTTSQPNIFVEPDLGSTKEEIPDGTYLYMYTGNPENGSNIYLGHQDFPPYSGYSIKDDWEVVDGQLLPQGETESRWYMTDMWWYGTLGIVWWTVTPDDPEWIPIKLSLSP</sequence>
<comment type="caution">
    <text evidence="2">The sequence shown here is derived from an EMBL/GenBank/DDBJ whole genome shotgun (WGS) entry which is preliminary data.</text>
</comment>
<protein>
    <submittedName>
        <fullName evidence="2">Uncharacterized protein</fullName>
    </submittedName>
</protein>
<name>A0A9N9W4Q3_9HYPO</name>
<feature type="signal peptide" evidence="1">
    <location>
        <begin position="1"/>
        <end position="20"/>
    </location>
</feature>
<gene>
    <name evidence="2" type="ORF">CSOL1703_00009361</name>
</gene>
<evidence type="ECO:0000313" key="2">
    <source>
        <dbReference type="EMBL" id="CAH0043430.1"/>
    </source>
</evidence>
<keyword evidence="3" id="KW-1185">Reference proteome</keyword>
<dbReference type="AlphaFoldDB" id="A0A9N9W4Q3"/>
<organism evidence="2 3">
    <name type="scientific">Clonostachys solani</name>
    <dbReference type="NCBI Taxonomy" id="160281"/>
    <lineage>
        <taxon>Eukaryota</taxon>
        <taxon>Fungi</taxon>
        <taxon>Dikarya</taxon>
        <taxon>Ascomycota</taxon>
        <taxon>Pezizomycotina</taxon>
        <taxon>Sordariomycetes</taxon>
        <taxon>Hypocreomycetidae</taxon>
        <taxon>Hypocreales</taxon>
        <taxon>Bionectriaceae</taxon>
        <taxon>Clonostachys</taxon>
    </lineage>
</organism>
<evidence type="ECO:0000313" key="3">
    <source>
        <dbReference type="Proteomes" id="UP000775872"/>
    </source>
</evidence>
<feature type="chain" id="PRO_5040300171" evidence="1">
    <location>
        <begin position="21"/>
        <end position="174"/>
    </location>
</feature>